<evidence type="ECO:0000313" key="1">
    <source>
        <dbReference type="EMBL" id="GAH73434.1"/>
    </source>
</evidence>
<reference evidence="1" key="1">
    <citation type="journal article" date="2014" name="Front. Microbiol.">
        <title>High frequency of phylogenetically diverse reductive dehalogenase-homologous genes in deep subseafloor sedimentary metagenomes.</title>
        <authorList>
            <person name="Kawai M."/>
            <person name="Futagami T."/>
            <person name="Toyoda A."/>
            <person name="Takaki Y."/>
            <person name="Nishi S."/>
            <person name="Hori S."/>
            <person name="Arai W."/>
            <person name="Tsubouchi T."/>
            <person name="Morono Y."/>
            <person name="Uchiyama I."/>
            <person name="Ito T."/>
            <person name="Fujiyama A."/>
            <person name="Inagaki F."/>
            <person name="Takami H."/>
        </authorList>
    </citation>
    <scope>NUCLEOTIDE SEQUENCE</scope>
    <source>
        <strain evidence="1">Expedition CK06-06</strain>
    </source>
</reference>
<dbReference type="InterPro" id="IPR005024">
    <property type="entry name" value="Snf7_fam"/>
</dbReference>
<dbReference type="Pfam" id="PF03357">
    <property type="entry name" value="Snf7"/>
    <property type="match status" value="1"/>
</dbReference>
<sequence length="211" mass="23233">MGFLKDISKWLSGGKSKDGPRSAAIKLKVFNKRLMRQTKKLEISAKLARDKAVNLRKEGDLDGSKFHARNYLQVKKQARAVEQFRTNLEGLLFKLEQANAVKDVSQIMTGIAQSLSTLKNQLSVPQMTQLMSQIDIDMEEFAVTADIATDGMDSISIDTAVMDSDVTEVLGEIDAEIQVEMGVALPSAASGASNEKIAELEKELKRLKSDE</sequence>
<accession>X1J525</accession>
<dbReference type="PANTHER" id="PTHR10476">
    <property type="entry name" value="CHARGED MULTIVESICULAR BODY PROTEIN"/>
    <property type="match status" value="1"/>
</dbReference>
<organism evidence="1">
    <name type="scientific">marine sediment metagenome</name>
    <dbReference type="NCBI Taxonomy" id="412755"/>
    <lineage>
        <taxon>unclassified sequences</taxon>
        <taxon>metagenomes</taxon>
        <taxon>ecological metagenomes</taxon>
    </lineage>
</organism>
<dbReference type="GO" id="GO:0007034">
    <property type="term" value="P:vacuolar transport"/>
    <property type="evidence" value="ECO:0007669"/>
    <property type="project" value="InterPro"/>
</dbReference>
<dbReference type="EMBL" id="BARU01029997">
    <property type="protein sequence ID" value="GAH73434.1"/>
    <property type="molecule type" value="Genomic_DNA"/>
</dbReference>
<protein>
    <submittedName>
        <fullName evidence="1">Uncharacterized protein</fullName>
    </submittedName>
</protein>
<dbReference type="Gene3D" id="6.10.140.1230">
    <property type="match status" value="1"/>
</dbReference>
<gene>
    <name evidence="1" type="ORF">S03H2_47655</name>
</gene>
<comment type="caution">
    <text evidence="1">The sequence shown here is derived from an EMBL/GenBank/DDBJ whole genome shotgun (WGS) entry which is preliminary data.</text>
</comment>
<dbReference type="AlphaFoldDB" id="X1J525"/>
<name>X1J525_9ZZZZ</name>
<proteinExistence type="predicted"/>